<accession>A0A9E5JRI4</accession>
<feature type="binding site" evidence="9">
    <location>
        <position position="350"/>
    </location>
    <ligand>
        <name>Mn(2+)</name>
        <dbReference type="ChEBI" id="CHEBI:29035"/>
        <label>1</label>
    </ligand>
</feature>
<gene>
    <name evidence="9" type="primary">pepA</name>
    <name evidence="11" type="ORF">G8770_06565</name>
</gene>
<keyword evidence="7 9" id="KW-0378">Hydrolase</keyword>
<dbReference type="InterPro" id="IPR000819">
    <property type="entry name" value="Peptidase_M17_C"/>
</dbReference>
<evidence type="ECO:0000256" key="7">
    <source>
        <dbReference type="ARBA" id="ARBA00022801"/>
    </source>
</evidence>
<evidence type="ECO:0000256" key="8">
    <source>
        <dbReference type="ARBA" id="ARBA00023211"/>
    </source>
</evidence>
<dbReference type="SUPFAM" id="SSF53187">
    <property type="entry name" value="Zn-dependent exopeptidases"/>
    <property type="match status" value="1"/>
</dbReference>
<sequence>MEFQAKTTAPLTQRTACLVLPIYEDGKLPGATSEVNKASGGLIAKLAKQGDIKGGVGTAYTLFSLNGCSAERVVLIGFGKHKAPLTPEKFDKAILKAAAAVKATAAKDVCVDVSEVAVEGRDEDWKARQCAKLMTNSLYQFSQLKSKKAPLLPLKKGVYSVSAKSQVTAINKALKTGQATARGMALTKDLGNLPGNVCTPTYLTGEAKKLAKGNSKLTAKALNEKQMRELKMGSLLSVSAGSDEEAQLIILEYKGGKKDAKPVVLVGKGITFDTGGISLKPGAGMDEMKYDMGGAASVLGTMKAITEMELKLNVVAIIAAAENMPSGAATKPGDIVTSMSGQTIEILNTDAEGRLVLCDALTYAERYKPKAVVDIATLTGACVVALGKHASGLYSNNDALAAELLEAGQQAGDRAWHMPLWDEYQQQLDSNFADIANIGSPGGGSITAACFLSRFTKAYDWAHLDIAGTAWDSGSAKGATGRPVSLLVEYLQRQAS</sequence>
<comment type="catalytic activity">
    <reaction evidence="1 9">
        <text>Release of an N-terminal amino acid, Xaa-|-Yaa-, in which Xaa is preferably Leu, but may be other amino acids including Pro although not Arg or Lys, and Yaa may be Pro. Amino acid amides and methyl esters are also readily hydrolyzed, but rates on arylamides are exceedingly low.</text>
        <dbReference type="EC" id="3.4.11.1"/>
    </reaction>
</comment>
<keyword evidence="12" id="KW-1185">Reference proteome</keyword>
<dbReference type="InterPro" id="IPR011356">
    <property type="entry name" value="Leucine_aapep/pepB"/>
</dbReference>
<keyword evidence="9" id="KW-0963">Cytoplasm</keyword>
<evidence type="ECO:0000313" key="11">
    <source>
        <dbReference type="EMBL" id="NHO65204.1"/>
    </source>
</evidence>
<comment type="function">
    <text evidence="9">Presumably involved in the processing and regular turnover of intracellular proteins. Catalyzes the removal of unsubstituted N-terminal amino acids from various peptides.</text>
</comment>
<dbReference type="GO" id="GO:0006508">
    <property type="term" value="P:proteolysis"/>
    <property type="evidence" value="ECO:0007669"/>
    <property type="project" value="UniProtKB-KW"/>
</dbReference>
<feature type="binding site" evidence="9">
    <location>
        <position position="268"/>
    </location>
    <ligand>
        <name>Mn(2+)</name>
        <dbReference type="ChEBI" id="CHEBI:29035"/>
        <label>2</label>
    </ligand>
</feature>
<dbReference type="HAMAP" id="MF_00181">
    <property type="entry name" value="Cytosol_peptidase_M17"/>
    <property type="match status" value="1"/>
</dbReference>
<dbReference type="AlphaFoldDB" id="A0A9E5JRI4"/>
<dbReference type="SUPFAM" id="SSF52949">
    <property type="entry name" value="Macro domain-like"/>
    <property type="match status" value="1"/>
</dbReference>
<keyword evidence="4 9" id="KW-0031">Aminopeptidase</keyword>
<dbReference type="PANTHER" id="PTHR11963:SF23">
    <property type="entry name" value="CYTOSOL AMINOPEPTIDASE"/>
    <property type="match status" value="1"/>
</dbReference>
<dbReference type="InterPro" id="IPR023042">
    <property type="entry name" value="Peptidase_M17_leu_NH2_pept"/>
</dbReference>
<feature type="binding site" evidence="9">
    <location>
        <position position="352"/>
    </location>
    <ligand>
        <name>Mn(2+)</name>
        <dbReference type="ChEBI" id="CHEBI:29035"/>
        <label>2</label>
    </ligand>
</feature>
<dbReference type="Pfam" id="PF02789">
    <property type="entry name" value="Peptidase_M17_N"/>
    <property type="match status" value="1"/>
</dbReference>
<dbReference type="PROSITE" id="PS00631">
    <property type="entry name" value="CYTOSOL_AP"/>
    <property type="match status" value="1"/>
</dbReference>
<comment type="similarity">
    <text evidence="3 9">Belongs to the peptidase M17 family.</text>
</comment>
<dbReference type="NCBIfam" id="NF002077">
    <property type="entry name" value="PRK00913.2-4"/>
    <property type="match status" value="1"/>
</dbReference>
<evidence type="ECO:0000259" key="10">
    <source>
        <dbReference type="PROSITE" id="PS00631"/>
    </source>
</evidence>
<proteinExistence type="inferred from homology"/>
<organism evidence="11 12">
    <name type="scientific">Pseudomaricurvus hydrocarbonicus</name>
    <dbReference type="NCBI Taxonomy" id="1470433"/>
    <lineage>
        <taxon>Bacteria</taxon>
        <taxon>Pseudomonadati</taxon>
        <taxon>Pseudomonadota</taxon>
        <taxon>Gammaproteobacteria</taxon>
        <taxon>Cellvibrionales</taxon>
        <taxon>Cellvibrionaceae</taxon>
        <taxon>Pseudomaricurvus</taxon>
    </lineage>
</organism>
<dbReference type="EC" id="3.4.11.10" evidence="9"/>
<reference evidence="11" key="1">
    <citation type="submission" date="2020-03" db="EMBL/GenBank/DDBJ databases">
        <authorList>
            <person name="Guo F."/>
        </authorList>
    </citation>
    <scope>NUCLEOTIDE SEQUENCE</scope>
    <source>
        <strain evidence="11">JCM 30134</strain>
    </source>
</reference>
<dbReference type="PANTHER" id="PTHR11963">
    <property type="entry name" value="LEUCINE AMINOPEPTIDASE-RELATED"/>
    <property type="match status" value="1"/>
</dbReference>
<dbReference type="GO" id="GO:0070006">
    <property type="term" value="F:metalloaminopeptidase activity"/>
    <property type="evidence" value="ECO:0007669"/>
    <property type="project" value="InterPro"/>
</dbReference>
<dbReference type="EMBL" id="JAAONZ010000003">
    <property type="protein sequence ID" value="NHO65204.1"/>
    <property type="molecule type" value="Genomic_DNA"/>
</dbReference>
<dbReference type="Proteomes" id="UP000787472">
    <property type="component" value="Unassembled WGS sequence"/>
</dbReference>
<evidence type="ECO:0000313" key="12">
    <source>
        <dbReference type="Proteomes" id="UP000787472"/>
    </source>
</evidence>
<dbReference type="RefSeq" id="WP_167183543.1">
    <property type="nucleotide sequence ID" value="NZ_JAAONZ010000003.1"/>
</dbReference>
<dbReference type="NCBIfam" id="NF002073">
    <property type="entry name" value="PRK00913.1-2"/>
    <property type="match status" value="1"/>
</dbReference>
<feature type="active site" evidence="9">
    <location>
        <position position="280"/>
    </location>
</feature>
<dbReference type="EC" id="3.4.11.1" evidence="9"/>
<evidence type="ECO:0000256" key="2">
    <source>
        <dbReference type="ARBA" id="ARBA00000967"/>
    </source>
</evidence>
<dbReference type="Gene3D" id="3.40.220.10">
    <property type="entry name" value="Leucine Aminopeptidase, subunit E, domain 1"/>
    <property type="match status" value="1"/>
</dbReference>
<evidence type="ECO:0000256" key="6">
    <source>
        <dbReference type="ARBA" id="ARBA00022723"/>
    </source>
</evidence>
<dbReference type="GO" id="GO:0005737">
    <property type="term" value="C:cytoplasm"/>
    <property type="evidence" value="ECO:0007669"/>
    <property type="project" value="UniProtKB-SubCell"/>
</dbReference>
<comment type="catalytic activity">
    <reaction evidence="2 9">
        <text>Release of an N-terminal amino acid, preferentially leucine, but not glutamic or aspartic acids.</text>
        <dbReference type="EC" id="3.4.11.10"/>
    </reaction>
</comment>
<feature type="domain" description="Cytosol aminopeptidase" evidence="10">
    <location>
        <begin position="348"/>
        <end position="355"/>
    </location>
</feature>
<keyword evidence="6 9" id="KW-0479">Metal-binding</keyword>
<dbReference type="InterPro" id="IPR008283">
    <property type="entry name" value="Peptidase_M17_N"/>
</dbReference>
<feature type="binding site" evidence="9">
    <location>
        <position position="273"/>
    </location>
    <ligand>
        <name>Mn(2+)</name>
        <dbReference type="ChEBI" id="CHEBI:29035"/>
        <label>2</label>
    </ligand>
</feature>
<name>A0A9E5JRI4_9GAMM</name>
<comment type="cofactor">
    <cofactor evidence="9">
        <name>Mn(2+)</name>
        <dbReference type="ChEBI" id="CHEBI:29035"/>
    </cofactor>
    <text evidence="9">Binds 2 manganese ions per subunit.</text>
</comment>
<evidence type="ECO:0000256" key="3">
    <source>
        <dbReference type="ARBA" id="ARBA00009528"/>
    </source>
</evidence>
<keyword evidence="8 9" id="KW-0464">Manganese</keyword>
<feature type="binding site" evidence="9">
    <location>
        <position position="352"/>
    </location>
    <ligand>
        <name>Mn(2+)</name>
        <dbReference type="ChEBI" id="CHEBI:29035"/>
        <label>1</label>
    </ligand>
</feature>
<dbReference type="FunFam" id="3.40.630.10:FF:000004">
    <property type="entry name" value="Probable cytosol aminopeptidase"/>
    <property type="match status" value="1"/>
</dbReference>
<protein>
    <recommendedName>
        <fullName evidence="9">Probable cytosol aminopeptidase</fullName>
        <ecNumber evidence="9">3.4.11.1</ecNumber>
    </recommendedName>
    <alternativeName>
        <fullName evidence="9">Leucine aminopeptidase</fullName>
        <shortName evidence="9">LAP</shortName>
        <ecNumber evidence="9">3.4.11.10</ecNumber>
    </alternativeName>
    <alternativeName>
        <fullName evidence="9">Leucyl aminopeptidase</fullName>
    </alternativeName>
</protein>
<dbReference type="CDD" id="cd00433">
    <property type="entry name" value="Peptidase_M17"/>
    <property type="match status" value="1"/>
</dbReference>
<dbReference type="InterPro" id="IPR043472">
    <property type="entry name" value="Macro_dom-like"/>
</dbReference>
<keyword evidence="5 9" id="KW-0645">Protease</keyword>
<comment type="caution">
    <text evidence="11">The sequence shown here is derived from an EMBL/GenBank/DDBJ whole genome shotgun (WGS) entry which is preliminary data.</text>
</comment>
<dbReference type="Pfam" id="PF00883">
    <property type="entry name" value="Peptidase_M17"/>
    <property type="match status" value="1"/>
</dbReference>
<dbReference type="PRINTS" id="PR00481">
    <property type="entry name" value="LAMNOPPTDASE"/>
</dbReference>
<dbReference type="GO" id="GO:0030145">
    <property type="term" value="F:manganese ion binding"/>
    <property type="evidence" value="ECO:0007669"/>
    <property type="project" value="UniProtKB-UniRule"/>
</dbReference>
<evidence type="ECO:0000256" key="1">
    <source>
        <dbReference type="ARBA" id="ARBA00000135"/>
    </source>
</evidence>
<comment type="subcellular location">
    <subcellularLocation>
        <location evidence="9">Cytoplasm</location>
    </subcellularLocation>
</comment>
<feature type="binding site" evidence="9">
    <location>
        <position position="291"/>
    </location>
    <ligand>
        <name>Mn(2+)</name>
        <dbReference type="ChEBI" id="CHEBI:29035"/>
        <label>2</label>
    </ligand>
</feature>
<evidence type="ECO:0000256" key="4">
    <source>
        <dbReference type="ARBA" id="ARBA00022438"/>
    </source>
</evidence>
<dbReference type="Gene3D" id="3.40.630.10">
    <property type="entry name" value="Zn peptidases"/>
    <property type="match status" value="1"/>
</dbReference>
<feature type="binding site" evidence="9">
    <location>
        <position position="273"/>
    </location>
    <ligand>
        <name>Mn(2+)</name>
        <dbReference type="ChEBI" id="CHEBI:29035"/>
        <label>1</label>
    </ligand>
</feature>
<feature type="active site" evidence="9">
    <location>
        <position position="354"/>
    </location>
</feature>
<evidence type="ECO:0000256" key="9">
    <source>
        <dbReference type="HAMAP-Rule" id="MF_00181"/>
    </source>
</evidence>
<evidence type="ECO:0000256" key="5">
    <source>
        <dbReference type="ARBA" id="ARBA00022670"/>
    </source>
</evidence>
<dbReference type="NCBIfam" id="NF002074">
    <property type="entry name" value="PRK00913.1-4"/>
    <property type="match status" value="1"/>
</dbReference>